<dbReference type="RefSeq" id="WP_238568451.1">
    <property type="nucleotide sequence ID" value="NZ_BBNQ01000013.1"/>
</dbReference>
<evidence type="ECO:0000256" key="1">
    <source>
        <dbReference type="ARBA" id="ARBA00007884"/>
    </source>
</evidence>
<feature type="domain" description="NADH:ubiquinone oxidoreductase intermediate-associated protein 30" evidence="2">
    <location>
        <begin position="20"/>
        <end position="170"/>
    </location>
</feature>
<evidence type="ECO:0000313" key="4">
    <source>
        <dbReference type="Proteomes" id="UP000029644"/>
    </source>
</evidence>
<gene>
    <name evidence="3" type="ORF">JCM19300_2702</name>
</gene>
<organism evidence="3 4">
    <name type="scientific">Algibacter lectus</name>
    <dbReference type="NCBI Taxonomy" id="221126"/>
    <lineage>
        <taxon>Bacteria</taxon>
        <taxon>Pseudomonadati</taxon>
        <taxon>Bacteroidota</taxon>
        <taxon>Flavobacteriia</taxon>
        <taxon>Flavobacteriales</taxon>
        <taxon>Flavobacteriaceae</taxon>
        <taxon>Algibacter</taxon>
    </lineage>
</organism>
<proteinExistence type="inferred from homology"/>
<evidence type="ECO:0000313" key="3">
    <source>
        <dbReference type="EMBL" id="GAL63666.1"/>
    </source>
</evidence>
<dbReference type="AlphaFoldDB" id="A0A090VFY9"/>
<sequence>MKHFILTLLIATTMQIDTIFKFEKTSDITNWTVVNDAVMGGKSSGAFTLNETGHGVYTGHVSLENNGGFSSLRYRFNDISTEGFSKVILKIKGDGKNYQFRVKSKLTDKHSYIALFSSSKTWEVIEISLADMYPAFRGRKLDIPNFDANSIEEVAFLIGNKTAEDFKLEIDSILLKQ</sequence>
<evidence type="ECO:0000259" key="2">
    <source>
        <dbReference type="Pfam" id="PF08547"/>
    </source>
</evidence>
<comment type="caution">
    <text evidence="3">The sequence shown here is derived from an EMBL/GenBank/DDBJ whole genome shotgun (WGS) entry which is preliminary data.</text>
</comment>
<dbReference type="InterPro" id="IPR013857">
    <property type="entry name" value="NADH-UbQ_OxRdtase-assoc_prot30"/>
</dbReference>
<dbReference type="InterPro" id="IPR039131">
    <property type="entry name" value="NDUFAF1"/>
</dbReference>
<protein>
    <recommendedName>
        <fullName evidence="2">NADH:ubiquinone oxidoreductase intermediate-associated protein 30 domain-containing protein</fullName>
    </recommendedName>
</protein>
<dbReference type="Pfam" id="PF08547">
    <property type="entry name" value="CIA30"/>
    <property type="match status" value="1"/>
</dbReference>
<comment type="similarity">
    <text evidence="1">Belongs to the CIA30 family.</text>
</comment>
<dbReference type="InterPro" id="IPR008979">
    <property type="entry name" value="Galactose-bd-like_sf"/>
</dbReference>
<dbReference type="SUPFAM" id="SSF49785">
    <property type="entry name" value="Galactose-binding domain-like"/>
    <property type="match status" value="1"/>
</dbReference>
<reference evidence="3 4" key="1">
    <citation type="journal article" date="2014" name="Genome Announc.">
        <title>Draft Genome Sequences of Marine Flavobacterium Algibacter lectus Strains SS8 and NR4.</title>
        <authorList>
            <person name="Takatani N."/>
            <person name="Nakanishi M."/>
            <person name="Meirelles P."/>
            <person name="Mino S."/>
            <person name="Suda W."/>
            <person name="Oshima K."/>
            <person name="Hattori M."/>
            <person name="Ohkuma M."/>
            <person name="Hosokawa M."/>
            <person name="Miyashita K."/>
            <person name="Thompson F.L."/>
            <person name="Niwa A."/>
            <person name="Sawabe T."/>
            <person name="Sawabe T."/>
        </authorList>
    </citation>
    <scope>NUCLEOTIDE SEQUENCE [LARGE SCALE GENOMIC DNA]</scope>
    <source>
        <strain evidence="3 4">JCM 19300</strain>
    </source>
</reference>
<name>A0A090VFY9_9FLAO</name>
<dbReference type="EMBL" id="BBNQ01000013">
    <property type="protein sequence ID" value="GAL63666.1"/>
    <property type="molecule type" value="Genomic_DNA"/>
</dbReference>
<dbReference type="Proteomes" id="UP000029644">
    <property type="component" value="Unassembled WGS sequence"/>
</dbReference>
<dbReference type="PANTHER" id="PTHR13194:SF19">
    <property type="entry name" value="NAD(P)-BINDING ROSSMANN-FOLD SUPERFAMILY PROTEIN"/>
    <property type="match status" value="1"/>
</dbReference>
<dbReference type="PANTHER" id="PTHR13194">
    <property type="entry name" value="COMPLEX I INTERMEDIATE-ASSOCIATED PROTEIN 30"/>
    <property type="match status" value="1"/>
</dbReference>
<accession>A0A090VFY9</accession>